<gene>
    <name evidence="7" type="ORF">OFUS_LOCUS14263</name>
</gene>
<comment type="similarity">
    <text evidence="1">Belongs to the carotenoid/retinoid oxidoreductase family. CrtISO subfamily.</text>
</comment>
<proteinExistence type="inferred from homology"/>
<keyword evidence="8" id="KW-1185">Reference proteome</keyword>
<dbReference type="SUPFAM" id="SSF51905">
    <property type="entry name" value="FAD/NAD(P)-binding domain"/>
    <property type="match status" value="1"/>
</dbReference>
<sequence length="630" mass="69823">MSFSAQVFSLLWNNFLISLSLVCLILILLVVCYFGGVIGPTNPFVNSKTIPLKPHETNQNVRDKRLKQGFTSKKIPENLDAIVIGSGIGGLGSAAILSRAGKRVLVLEQHDQAGGCCHTFIDKGFEFDVGLHYIGDMGYGSDLRCLMDELTQGQLTWGHQGSVFDQVTVGKEKFPIHHGFDNFHKGLVKEFPEEEEAITKYVQLLKKIQKNNPWNGIIKMLPKWLTSFLINSGLLDQLTCIFKYSDIKAVDIIRGLTNNRKLEAVLLYNFGDYGNLPMETNMNIHSMVQLHFIQDGGYFPQGGSSEIAYTMIPTIEAAGGAVLVRAPVTQILVNEQGQAYGVKVKKNGDEVEIHAPNIISDAGIMNTFNKLLPKHITDNSSYFQPIKDLAKPGPALLSVFIGLNGTSKELSCPKYNHWAFDSENIGEDIVSYLALSKEDAKNADCPLMFISFPGTKDDTYLTRYPDKAALIIIGIVNYEWFEPWENQRVMKRGDEYDDLKNAIGQNMWKKVLVHYPQLEGRLAYMNVGSPLSNNYYIGSNRGECYGMAHNSPRFSATNSAHLRPKTDIPGLFITGQDVLTCGFAGALFGGILSASAVLGRNTFIDLLVLKLKQYLRGQALSVPTLACKQQ</sequence>
<evidence type="ECO:0000256" key="5">
    <source>
        <dbReference type="ARBA" id="ARBA00022857"/>
    </source>
</evidence>
<dbReference type="PANTHER" id="PTHR46091">
    <property type="entry name" value="BLR7054 PROTEIN"/>
    <property type="match status" value="1"/>
</dbReference>
<evidence type="ECO:0000313" key="8">
    <source>
        <dbReference type="Proteomes" id="UP000749559"/>
    </source>
</evidence>
<dbReference type="OrthoDB" id="38045at2759"/>
<comment type="caution">
    <text evidence="7">The sequence shown here is derived from an EMBL/GenBank/DDBJ whole genome shotgun (WGS) entry which is preliminary data.</text>
</comment>
<keyword evidence="5" id="KW-0521">NADP</keyword>
<keyword evidence="4" id="KW-0274">FAD</keyword>
<dbReference type="Gene3D" id="3.50.50.60">
    <property type="entry name" value="FAD/NAD(P)-binding domain"/>
    <property type="match status" value="2"/>
</dbReference>
<dbReference type="PANTHER" id="PTHR46091:SF3">
    <property type="entry name" value="AMINE OXIDASE DOMAIN-CONTAINING PROTEIN"/>
    <property type="match status" value="1"/>
</dbReference>
<organism evidence="7 8">
    <name type="scientific">Owenia fusiformis</name>
    <name type="common">Polychaete worm</name>
    <dbReference type="NCBI Taxonomy" id="6347"/>
    <lineage>
        <taxon>Eukaryota</taxon>
        <taxon>Metazoa</taxon>
        <taxon>Spiralia</taxon>
        <taxon>Lophotrochozoa</taxon>
        <taxon>Annelida</taxon>
        <taxon>Polychaeta</taxon>
        <taxon>Sedentaria</taxon>
        <taxon>Canalipalpata</taxon>
        <taxon>Sabellida</taxon>
        <taxon>Oweniida</taxon>
        <taxon>Oweniidae</taxon>
        <taxon>Owenia</taxon>
    </lineage>
</organism>
<evidence type="ECO:0000256" key="1">
    <source>
        <dbReference type="ARBA" id="ARBA00005855"/>
    </source>
</evidence>
<dbReference type="InterPro" id="IPR052206">
    <property type="entry name" value="Retinol_saturase"/>
</dbReference>
<protein>
    <submittedName>
        <fullName evidence="7">Uncharacterized protein</fullName>
    </submittedName>
</protein>
<accession>A0A8J1UHB0</accession>
<evidence type="ECO:0000256" key="4">
    <source>
        <dbReference type="ARBA" id="ARBA00022827"/>
    </source>
</evidence>
<dbReference type="AlphaFoldDB" id="A0A8J1UHB0"/>
<dbReference type="Pfam" id="PF13450">
    <property type="entry name" value="NAD_binding_8"/>
    <property type="match status" value="1"/>
</dbReference>
<evidence type="ECO:0000313" key="7">
    <source>
        <dbReference type="EMBL" id="CAH1788800.1"/>
    </source>
</evidence>
<name>A0A8J1UHB0_OWEFU</name>
<dbReference type="InterPro" id="IPR036188">
    <property type="entry name" value="FAD/NAD-bd_sf"/>
</dbReference>
<evidence type="ECO:0000256" key="6">
    <source>
        <dbReference type="ARBA" id="ARBA00023027"/>
    </source>
</evidence>
<keyword evidence="6" id="KW-0520">NAD</keyword>
<keyword evidence="3" id="KW-0732">Signal</keyword>
<dbReference type="Proteomes" id="UP000749559">
    <property type="component" value="Unassembled WGS sequence"/>
</dbReference>
<reference evidence="7" key="1">
    <citation type="submission" date="2022-03" db="EMBL/GenBank/DDBJ databases">
        <authorList>
            <person name="Martin C."/>
        </authorList>
    </citation>
    <scope>NUCLEOTIDE SEQUENCE</scope>
</reference>
<keyword evidence="2" id="KW-0285">Flavoprotein</keyword>
<evidence type="ECO:0000256" key="3">
    <source>
        <dbReference type="ARBA" id="ARBA00022729"/>
    </source>
</evidence>
<evidence type="ECO:0000256" key="2">
    <source>
        <dbReference type="ARBA" id="ARBA00022630"/>
    </source>
</evidence>
<dbReference type="EMBL" id="CAIIXF020000007">
    <property type="protein sequence ID" value="CAH1788800.1"/>
    <property type="molecule type" value="Genomic_DNA"/>
</dbReference>